<dbReference type="EC" id="3.4.21.-" evidence="1"/>
<dbReference type="Proteomes" id="UP000504632">
    <property type="component" value="Chromosome 4"/>
</dbReference>
<dbReference type="GO" id="GO:0005777">
    <property type="term" value="C:peroxisome"/>
    <property type="evidence" value="ECO:0007669"/>
    <property type="project" value="UniProtKB-SubCell"/>
</dbReference>
<evidence type="ECO:0000256" key="1">
    <source>
        <dbReference type="PIRNR" id="PIRNR037989"/>
    </source>
</evidence>
<protein>
    <recommendedName>
        <fullName evidence="1">Peroxisomal leader peptide-processing protease</fullName>
        <ecNumber evidence="1">3.4.21.-</ecNumber>
    </recommendedName>
</protein>
<evidence type="ECO:0000313" key="2">
    <source>
        <dbReference type="Proteomes" id="UP000504632"/>
    </source>
</evidence>
<keyword evidence="1" id="KW-0378">Hydrolase</keyword>
<dbReference type="Gene3D" id="2.40.10.10">
    <property type="entry name" value="Trypsin-like serine proteases"/>
    <property type="match status" value="4"/>
</dbReference>
<comment type="similarity">
    <text evidence="1">Belongs to the peptidase S1B family.</text>
</comment>
<name>A0A6J2V6W1_CHACN</name>
<dbReference type="SUPFAM" id="SSF50494">
    <property type="entry name" value="Trypsin-like serine proteases"/>
    <property type="match status" value="2"/>
</dbReference>
<proteinExistence type="inferred from homology"/>
<dbReference type="GeneID" id="115810814"/>
<dbReference type="AlphaFoldDB" id="A0A6J2V6W1"/>
<accession>A0A6J2V6W1</accession>
<comment type="function">
    <text evidence="1">Peroxisomal protease that mediates both the removal of the leader peptide from proteins containing a PTS2 target sequence and processes several PTS1-containing proteins. Catalyzes the processing of PTS1-proteins involved in the peroxisomal beta-oxidation of fatty acids.</text>
</comment>
<dbReference type="Pfam" id="PF13365">
    <property type="entry name" value="Trypsin_2"/>
    <property type="match status" value="1"/>
</dbReference>
<sequence>MKSIEGACCVITVSELQQNQSHIPTIKPRSCSGAIVNLEPGIVICNALLFSPFINDTVLGNDQKIVLANNFNNKIQICVHYTGHQGVISNECADKSSVVEGPSVSHLEARLVLLVNCVEFKGALQRIFKPSDKWSFYGGDEDADALRDLHFLSWFAVLKVPTLSKYSQSEPVPWVNSTVLEKGCSVLACGSPFGSFCPDLFMSTLSKGIVSNLAGEENALILTDARCLPGTEGGGLFVKLPDTSCLVGLIVSPLCWKSSEWIGLTLVCSLHLILRNVAKSLKSHHPLRELLVKPSTEIRQVPLKGQQESAPLNYPMVVLVETGQLWGSGVLLSSSLVLTCRHVVNGKSRLTVRFNTNGRRSQVASGQVLYSTKESSPYDIALVQFQEPLSDVTIPEFATFFSPGEDVIVLGYGAFGENLGPSMTSGILSRAVTFRSKAVMLQTTCAVQAGASGGAVVRAATGELLGLVSSNTRDFSAKVTYPHLNFSIPVTVLEPLLHVFARTGDAAAFQALDAAEDGVRRVWRLQATPSKL</sequence>
<dbReference type="RefSeq" id="XP_030628695.1">
    <property type="nucleotide sequence ID" value="XM_030772835.1"/>
</dbReference>
<keyword evidence="2" id="KW-1185">Reference proteome</keyword>
<evidence type="ECO:0000313" key="3">
    <source>
        <dbReference type="RefSeq" id="XP_030628695.1"/>
    </source>
</evidence>
<dbReference type="CTD" id="219743"/>
<dbReference type="GO" id="GO:0004252">
    <property type="term" value="F:serine-type endopeptidase activity"/>
    <property type="evidence" value="ECO:0007669"/>
    <property type="project" value="InterPro"/>
</dbReference>
<dbReference type="InterPro" id="IPR009003">
    <property type="entry name" value="Peptidase_S1_PA"/>
</dbReference>
<dbReference type="FunCoup" id="A0A6J2V6W1">
    <property type="interactions" value="447"/>
</dbReference>
<dbReference type="PANTHER" id="PTHR21004:SF0">
    <property type="entry name" value="PEROXISOMAL LEADER PEPTIDE-PROCESSING PROTEASE"/>
    <property type="match status" value="1"/>
</dbReference>
<keyword evidence="1" id="KW-0720">Serine protease</keyword>
<gene>
    <name evidence="3" type="primary">tysnd1</name>
</gene>
<organism evidence="2 3">
    <name type="scientific">Chanos chanos</name>
    <name type="common">Milkfish</name>
    <name type="synonym">Mugil chanos</name>
    <dbReference type="NCBI Taxonomy" id="29144"/>
    <lineage>
        <taxon>Eukaryota</taxon>
        <taxon>Metazoa</taxon>
        <taxon>Chordata</taxon>
        <taxon>Craniata</taxon>
        <taxon>Vertebrata</taxon>
        <taxon>Euteleostomi</taxon>
        <taxon>Actinopterygii</taxon>
        <taxon>Neopterygii</taxon>
        <taxon>Teleostei</taxon>
        <taxon>Ostariophysi</taxon>
        <taxon>Gonorynchiformes</taxon>
        <taxon>Chanidae</taxon>
        <taxon>Chanos</taxon>
    </lineage>
</organism>
<keyword evidence="1" id="KW-0576">Peroxisome</keyword>
<dbReference type="InterPro" id="IPR043504">
    <property type="entry name" value="Peptidase_S1_PA_chymotrypsin"/>
</dbReference>
<comment type="PTM">
    <text evidence="1">The full-lengh TYSND1 is the active the proteolytic processing of PTS1- and PTS2-proteins and in self-cleavage, and intermolecular self-cleavage of TYSND1 down-regulates its protease activity.</text>
</comment>
<comment type="subcellular location">
    <subcellularLocation>
        <location evidence="1">Peroxisome</location>
    </subcellularLocation>
</comment>
<dbReference type="OrthoDB" id="17845at2759"/>
<keyword evidence="1 3" id="KW-0645">Protease</keyword>
<dbReference type="PANTHER" id="PTHR21004">
    <property type="entry name" value="SERINE PROTEASE-RELATED"/>
    <property type="match status" value="1"/>
</dbReference>
<dbReference type="InParanoid" id="A0A6J2V6W1"/>
<dbReference type="InterPro" id="IPR039245">
    <property type="entry name" value="TYSND1/DEG15"/>
</dbReference>
<dbReference type="GO" id="GO:0031998">
    <property type="term" value="P:regulation of fatty acid beta-oxidation"/>
    <property type="evidence" value="ECO:0007669"/>
    <property type="project" value="TreeGrafter"/>
</dbReference>
<reference evidence="3" key="1">
    <citation type="submission" date="2025-08" db="UniProtKB">
        <authorList>
            <consortium name="RefSeq"/>
        </authorList>
    </citation>
    <scope>IDENTIFICATION</scope>
</reference>
<dbReference type="GO" id="GO:0016485">
    <property type="term" value="P:protein processing"/>
    <property type="evidence" value="ECO:0007669"/>
    <property type="project" value="InterPro"/>
</dbReference>